<protein>
    <submittedName>
        <fullName evidence="1">Thioredoxin-like reductase</fullName>
    </submittedName>
</protein>
<name>A0A328NN44_9ACTN</name>
<sequence>MTERVTADMWFDPACPWAWITSRWLLEVEQIRDVDIRFHVMSLAVLNDGRDELPEEYKEFLKTAWGPVRVCIAAEQLHGNDVLRPLYTALGTRIHLQKQERGPELYVAALTEVGLDPALAAAADSTDYDEALRASHEAGMRPVGQDVGTPVVHAPGPDGTPVAFFGPVITPAPKGEAAGRLWDGVLLVAGTPGFYELKRTREQSPIFD</sequence>
<comment type="caution">
    <text evidence="1">The sequence shown here is derived from an EMBL/GenBank/DDBJ whole genome shotgun (WGS) entry which is preliminary data.</text>
</comment>
<organism evidence="1 2">
    <name type="scientific">Micromonospora saelicesensis</name>
    <dbReference type="NCBI Taxonomy" id="285676"/>
    <lineage>
        <taxon>Bacteria</taxon>
        <taxon>Bacillati</taxon>
        <taxon>Actinomycetota</taxon>
        <taxon>Actinomycetes</taxon>
        <taxon>Micromonosporales</taxon>
        <taxon>Micromonosporaceae</taxon>
        <taxon>Micromonospora</taxon>
    </lineage>
</organism>
<dbReference type="Pfam" id="PF22234">
    <property type="entry name" value="Rv2466c-like"/>
    <property type="match status" value="1"/>
</dbReference>
<gene>
    <name evidence="1" type="ORF">PSN13_02574</name>
</gene>
<proteinExistence type="predicted"/>
<dbReference type="InterPro" id="IPR036249">
    <property type="entry name" value="Thioredoxin-like_sf"/>
</dbReference>
<dbReference type="RefSeq" id="WP_112676072.1">
    <property type="nucleotide sequence ID" value="NZ_PYAG01000010.1"/>
</dbReference>
<evidence type="ECO:0000313" key="2">
    <source>
        <dbReference type="Proteomes" id="UP000249419"/>
    </source>
</evidence>
<dbReference type="CDD" id="cd02972">
    <property type="entry name" value="DsbA_family"/>
    <property type="match status" value="1"/>
</dbReference>
<dbReference type="SUPFAM" id="SSF52833">
    <property type="entry name" value="Thioredoxin-like"/>
    <property type="match status" value="1"/>
</dbReference>
<evidence type="ECO:0000313" key="1">
    <source>
        <dbReference type="EMBL" id="RAO35318.1"/>
    </source>
</evidence>
<accession>A0A328NN44</accession>
<dbReference type="Gene3D" id="3.40.30.10">
    <property type="entry name" value="Glutaredoxin"/>
    <property type="match status" value="1"/>
</dbReference>
<dbReference type="AlphaFoldDB" id="A0A328NN44"/>
<dbReference type="EMBL" id="PYAG01000010">
    <property type="protein sequence ID" value="RAO35318.1"/>
    <property type="molecule type" value="Genomic_DNA"/>
</dbReference>
<dbReference type="InterPro" id="IPR053977">
    <property type="entry name" value="Rv2466c-like"/>
</dbReference>
<dbReference type="Proteomes" id="UP000249419">
    <property type="component" value="Unassembled WGS sequence"/>
</dbReference>
<reference evidence="1 2" key="1">
    <citation type="submission" date="2018-03" db="EMBL/GenBank/DDBJ databases">
        <title>Defining the species Micromonospora saelicesensis and Micromonospora noduli under the framework of genomics.</title>
        <authorList>
            <person name="Riesco R."/>
            <person name="Trujillo M.E."/>
        </authorList>
    </citation>
    <scope>NUCLEOTIDE SEQUENCE [LARGE SCALE GENOMIC DNA]</scope>
    <source>
        <strain evidence="1 2">PSN13</strain>
    </source>
</reference>